<accession>A4SX53</accession>
<dbReference type="EMBL" id="CP000655">
    <property type="protein sequence ID" value="ABP34067.1"/>
    <property type="molecule type" value="Genomic_DNA"/>
</dbReference>
<feature type="signal peptide" evidence="1">
    <location>
        <begin position="1"/>
        <end position="19"/>
    </location>
</feature>
<dbReference type="Proteomes" id="UP000000231">
    <property type="component" value="Chromosome"/>
</dbReference>
<keyword evidence="3" id="KW-1185">Reference proteome</keyword>
<dbReference type="AlphaFoldDB" id="A4SX53"/>
<proteinExistence type="predicted"/>
<dbReference type="KEGG" id="pnu:Pnuc_0849"/>
<organism evidence="2 3">
    <name type="scientific">Polynucleobacter asymbioticus (strain DSM 18221 / CIP 109841 / QLW-P1DMWA-1)</name>
    <name type="common">Polynucleobacter necessarius subsp. asymbioticus</name>
    <dbReference type="NCBI Taxonomy" id="312153"/>
    <lineage>
        <taxon>Bacteria</taxon>
        <taxon>Pseudomonadati</taxon>
        <taxon>Pseudomonadota</taxon>
        <taxon>Betaproteobacteria</taxon>
        <taxon>Burkholderiales</taxon>
        <taxon>Burkholderiaceae</taxon>
        <taxon>Polynucleobacter</taxon>
    </lineage>
</organism>
<evidence type="ECO:0008006" key="4">
    <source>
        <dbReference type="Google" id="ProtNLM"/>
    </source>
</evidence>
<protein>
    <recommendedName>
        <fullName evidence="4">Lipoprotein</fullName>
    </recommendedName>
</protein>
<dbReference type="GeneID" id="51447362"/>
<evidence type="ECO:0000256" key="1">
    <source>
        <dbReference type="SAM" id="SignalP"/>
    </source>
</evidence>
<dbReference type="RefSeq" id="WP_011902692.1">
    <property type="nucleotide sequence ID" value="NC_009379.1"/>
</dbReference>
<feature type="chain" id="PRO_5002673697" description="Lipoprotein" evidence="1">
    <location>
        <begin position="20"/>
        <end position="55"/>
    </location>
</feature>
<evidence type="ECO:0000313" key="3">
    <source>
        <dbReference type="Proteomes" id="UP000000231"/>
    </source>
</evidence>
<sequence>MKKSLVFVAMLAIALAACGKKEEAKPAEAPAAAPAAPAAEAPAAAPAAPAAPAGK</sequence>
<reference evidence="2 3" key="1">
    <citation type="journal article" date="2012" name="Stand. Genomic Sci.">
        <title>Complete genome sequence of Polynucleobacter necessarius subsp. asymbioticus type strain (QLW-P1DMWA-1(T)).</title>
        <authorList>
            <person name="Meincke L."/>
            <person name="Copeland A."/>
            <person name="Lapidus A."/>
            <person name="Lucas S."/>
            <person name="Berry K.W."/>
            <person name="Del Rio T.G."/>
            <person name="Hammon N."/>
            <person name="Dalin E."/>
            <person name="Tice H."/>
            <person name="Pitluck S."/>
            <person name="Richardson P."/>
            <person name="Bruce D."/>
            <person name="Goodwin L."/>
            <person name="Han C."/>
            <person name="Tapia R."/>
            <person name="Detter J.C."/>
            <person name="Schmutz J."/>
            <person name="Brettin T."/>
            <person name="Larimer F."/>
            <person name="Land M."/>
            <person name="Hauser L."/>
            <person name="Kyrpides N.C."/>
            <person name="Ivanova N."/>
            <person name="Goker M."/>
            <person name="Woyke T."/>
            <person name="Wu Q.L."/>
            <person name="Pockl M."/>
            <person name="Hahn M.W."/>
            <person name="Klenk H.P."/>
        </authorList>
    </citation>
    <scope>NUCLEOTIDE SEQUENCE [LARGE SCALE GENOMIC DNA]</scope>
    <source>
        <strain evidence="3">DSM 18221 / CIP 109841 / QLW-P1DMWA-1</strain>
    </source>
</reference>
<name>A4SX53_POLAQ</name>
<dbReference type="PROSITE" id="PS51257">
    <property type="entry name" value="PROKAR_LIPOPROTEIN"/>
    <property type="match status" value="1"/>
</dbReference>
<gene>
    <name evidence="2" type="ordered locus">Pnuc_0849</name>
</gene>
<evidence type="ECO:0000313" key="2">
    <source>
        <dbReference type="EMBL" id="ABP34067.1"/>
    </source>
</evidence>
<dbReference type="HOGENOM" id="CLU_174745_1_0_4"/>
<keyword evidence="1" id="KW-0732">Signal</keyword>